<accession>A0A914CTN7</accession>
<protein>
    <submittedName>
        <fullName evidence="2">Uncharacterized protein</fullName>
    </submittedName>
</protein>
<organism evidence="1 2">
    <name type="scientific">Acrobeloides nanus</name>
    <dbReference type="NCBI Taxonomy" id="290746"/>
    <lineage>
        <taxon>Eukaryota</taxon>
        <taxon>Metazoa</taxon>
        <taxon>Ecdysozoa</taxon>
        <taxon>Nematoda</taxon>
        <taxon>Chromadorea</taxon>
        <taxon>Rhabditida</taxon>
        <taxon>Tylenchina</taxon>
        <taxon>Cephalobomorpha</taxon>
        <taxon>Cephaloboidea</taxon>
        <taxon>Cephalobidae</taxon>
        <taxon>Acrobeloides</taxon>
    </lineage>
</organism>
<reference evidence="2" key="1">
    <citation type="submission" date="2022-11" db="UniProtKB">
        <authorList>
            <consortium name="WormBaseParasite"/>
        </authorList>
    </citation>
    <scope>IDENTIFICATION</scope>
</reference>
<dbReference type="Proteomes" id="UP000887540">
    <property type="component" value="Unplaced"/>
</dbReference>
<evidence type="ECO:0000313" key="1">
    <source>
        <dbReference type="Proteomes" id="UP000887540"/>
    </source>
</evidence>
<dbReference type="AlphaFoldDB" id="A0A914CTN7"/>
<name>A0A914CTN7_9BILA</name>
<keyword evidence="1" id="KW-1185">Reference proteome</keyword>
<evidence type="ECO:0000313" key="2">
    <source>
        <dbReference type="WBParaSite" id="ACRNAN_scaffold14135.g28317.t1"/>
    </source>
</evidence>
<sequence length="70" mass="8319">MIRIRNFIENKNESYSLEALTSGTTTYNCEISRNDDWKLMIEIEETLKISHLQRGKIYNGGNYIIKMFIR</sequence>
<dbReference type="WBParaSite" id="ACRNAN_scaffold14135.g28317.t1">
    <property type="protein sequence ID" value="ACRNAN_scaffold14135.g28317.t1"/>
    <property type="gene ID" value="ACRNAN_scaffold14135.g28317"/>
</dbReference>
<proteinExistence type="predicted"/>